<dbReference type="PANTHER" id="PTHR13939:SF0">
    <property type="entry name" value="NMN AMIDOHYDROLASE-LIKE PROTEIN YFAY"/>
    <property type="match status" value="1"/>
</dbReference>
<dbReference type="InterPro" id="IPR036425">
    <property type="entry name" value="MoaB/Mog-like_dom_sf"/>
</dbReference>
<evidence type="ECO:0000256" key="1">
    <source>
        <dbReference type="HAMAP-Rule" id="MF_00226"/>
    </source>
</evidence>
<evidence type="ECO:0000313" key="4">
    <source>
        <dbReference type="Proteomes" id="UP001239167"/>
    </source>
</evidence>
<evidence type="ECO:0000259" key="2">
    <source>
        <dbReference type="SMART" id="SM00852"/>
    </source>
</evidence>
<dbReference type="InterPro" id="IPR008135">
    <property type="entry name" value="Competence-induced_CinA"/>
</dbReference>
<proteinExistence type="inferred from homology"/>
<name>A0ABT9Y8N6_9FIRM</name>
<accession>A0ABT9Y8N6</accession>
<dbReference type="InterPro" id="IPR008136">
    <property type="entry name" value="CinA_C"/>
</dbReference>
<gene>
    <name evidence="1" type="primary">cinA</name>
    <name evidence="3" type="ORF">J2S01_001205</name>
</gene>
<feature type="domain" description="MoaB/Mog" evidence="2">
    <location>
        <begin position="4"/>
        <end position="171"/>
    </location>
</feature>
<organism evidence="3 4">
    <name type="scientific">Pectinatus haikarae</name>
    <dbReference type="NCBI Taxonomy" id="349096"/>
    <lineage>
        <taxon>Bacteria</taxon>
        <taxon>Bacillati</taxon>
        <taxon>Bacillota</taxon>
        <taxon>Negativicutes</taxon>
        <taxon>Selenomonadales</taxon>
        <taxon>Selenomonadaceae</taxon>
        <taxon>Pectinatus</taxon>
    </lineage>
</organism>
<dbReference type="InterPro" id="IPR036653">
    <property type="entry name" value="CinA-like_C"/>
</dbReference>
<dbReference type="Gene3D" id="3.90.950.20">
    <property type="entry name" value="CinA-like"/>
    <property type="match status" value="1"/>
</dbReference>
<dbReference type="SUPFAM" id="SSF142433">
    <property type="entry name" value="CinA-like"/>
    <property type="match status" value="1"/>
</dbReference>
<dbReference type="RefSeq" id="WP_307223538.1">
    <property type="nucleotide sequence ID" value="NZ_CP116940.1"/>
</dbReference>
<dbReference type="HAMAP" id="MF_00226_B">
    <property type="entry name" value="CinA_B"/>
    <property type="match status" value="1"/>
</dbReference>
<dbReference type="Pfam" id="PF18146">
    <property type="entry name" value="CinA_KH"/>
    <property type="match status" value="1"/>
</dbReference>
<dbReference type="NCBIfam" id="TIGR00200">
    <property type="entry name" value="cinA_nterm"/>
    <property type="match status" value="1"/>
</dbReference>
<comment type="similarity">
    <text evidence="1">Belongs to the CinA family.</text>
</comment>
<dbReference type="NCBIfam" id="TIGR00199">
    <property type="entry name" value="PncC_domain"/>
    <property type="match status" value="1"/>
</dbReference>
<dbReference type="Gene3D" id="3.40.980.10">
    <property type="entry name" value="MoaB/Mog-like domain"/>
    <property type="match status" value="1"/>
</dbReference>
<comment type="caution">
    <text evidence="3">The sequence shown here is derived from an EMBL/GenBank/DDBJ whole genome shotgun (WGS) entry which is preliminary data.</text>
</comment>
<dbReference type="InterPro" id="IPR041424">
    <property type="entry name" value="CinA_KH"/>
</dbReference>
<reference evidence="3 4" key="1">
    <citation type="submission" date="2023-07" db="EMBL/GenBank/DDBJ databases">
        <title>Genomic Encyclopedia of Type Strains, Phase IV (KMG-IV): sequencing the most valuable type-strain genomes for metagenomic binning, comparative biology and taxonomic classification.</title>
        <authorList>
            <person name="Goeker M."/>
        </authorList>
    </citation>
    <scope>NUCLEOTIDE SEQUENCE [LARGE SCALE GENOMIC DNA]</scope>
    <source>
        <strain evidence="3 4">DSM 16980</strain>
    </source>
</reference>
<dbReference type="PANTHER" id="PTHR13939">
    <property type="entry name" value="NICOTINAMIDE-NUCLEOTIDE AMIDOHYDROLASE PNCC"/>
    <property type="match status" value="1"/>
</dbReference>
<dbReference type="Pfam" id="PF00994">
    <property type="entry name" value="MoCF_biosynth"/>
    <property type="match status" value="1"/>
</dbReference>
<dbReference type="Pfam" id="PF02464">
    <property type="entry name" value="CinA"/>
    <property type="match status" value="1"/>
</dbReference>
<dbReference type="SUPFAM" id="SSF53218">
    <property type="entry name" value="Molybdenum cofactor biosynthesis proteins"/>
    <property type="match status" value="1"/>
</dbReference>
<sequence length="416" mass="45742">MRVELITTGSELLLGQIVNTNSAYMASHLNDIGFDVLYQTTVGDNYDRMKTVIKNALERADIVITTGGLGPTQGDITKYVCAEIMGKTMVTHAESKKRMDDHFREKNIEMTENNSRQVLVPESAHVFINYNGIAPGIVQACDEKVLINLPGPPREMKDMFDRSLKPFLRDKFGIKHVIHSVVLDTFDIGESFLETKIRDLILKQYNPTLALLVRPSGVIIRITAKADSVEEAKQLIQPVEEEIYSRVGQYVYAVDDEPMENVVGRLLAAKKITVSCAESCTGGLLTSRLTDIAGSSEYVTGSIVSYSNLVKVKHLHVPESILAEKGAVSEETARYMAEGVAKCMGTDIGVGITGIAGPGGATEQKPVGLVYISVTGDRGTYVVKNLFSGKREEIKYRATQKALNMIRLYLEDKSVL</sequence>
<evidence type="ECO:0000313" key="3">
    <source>
        <dbReference type="EMBL" id="MDQ0203489.1"/>
    </source>
</evidence>
<dbReference type="CDD" id="cd00885">
    <property type="entry name" value="cinA"/>
    <property type="match status" value="1"/>
</dbReference>
<dbReference type="GO" id="GO:0019159">
    <property type="term" value="F:nicotinamide-nucleotide amidase activity"/>
    <property type="evidence" value="ECO:0007669"/>
    <property type="project" value="UniProtKB-EC"/>
</dbReference>
<dbReference type="NCBIfam" id="NF001813">
    <property type="entry name" value="PRK00549.1"/>
    <property type="match status" value="1"/>
</dbReference>
<dbReference type="InterPro" id="IPR050101">
    <property type="entry name" value="CinA"/>
</dbReference>
<keyword evidence="4" id="KW-1185">Reference proteome</keyword>
<keyword evidence="3" id="KW-0378">Hydrolase</keyword>
<dbReference type="InterPro" id="IPR001453">
    <property type="entry name" value="MoaB/Mog_dom"/>
</dbReference>
<dbReference type="PIRSF" id="PIRSF006728">
    <property type="entry name" value="CinA"/>
    <property type="match status" value="1"/>
</dbReference>
<dbReference type="NCBIfam" id="TIGR00177">
    <property type="entry name" value="molyb_syn"/>
    <property type="match status" value="1"/>
</dbReference>
<protein>
    <recommendedName>
        <fullName evidence="1">Putative competence-damage inducible protein</fullName>
    </recommendedName>
</protein>
<dbReference type="SMART" id="SM00852">
    <property type="entry name" value="MoCF_biosynth"/>
    <property type="match status" value="1"/>
</dbReference>
<dbReference type="EMBL" id="JAUSUE010000006">
    <property type="protein sequence ID" value="MDQ0203489.1"/>
    <property type="molecule type" value="Genomic_DNA"/>
</dbReference>
<dbReference type="Gene3D" id="3.30.70.2860">
    <property type="match status" value="1"/>
</dbReference>
<dbReference type="Proteomes" id="UP001239167">
    <property type="component" value="Unassembled WGS sequence"/>
</dbReference>